<protein>
    <submittedName>
        <fullName evidence="4">CBS domain-containing protein</fullName>
    </submittedName>
</protein>
<gene>
    <name evidence="4" type="ORF">HNP46_001003</name>
</gene>
<keyword evidence="1" id="KW-0677">Repeat</keyword>
<evidence type="ECO:0000313" key="4">
    <source>
        <dbReference type="EMBL" id="MBB4862165.1"/>
    </source>
</evidence>
<feature type="domain" description="CBS" evidence="3">
    <location>
        <begin position="86"/>
        <end position="142"/>
    </location>
</feature>
<accession>A0A7W7KG21</accession>
<dbReference type="SMART" id="SM00116">
    <property type="entry name" value="CBS"/>
    <property type="match status" value="2"/>
</dbReference>
<organism evidence="4 5">
    <name type="scientific">Pseudomonas nitroreducens</name>
    <dbReference type="NCBI Taxonomy" id="46680"/>
    <lineage>
        <taxon>Bacteria</taxon>
        <taxon>Pseudomonadati</taxon>
        <taxon>Pseudomonadota</taxon>
        <taxon>Gammaproteobacteria</taxon>
        <taxon>Pseudomonadales</taxon>
        <taxon>Pseudomonadaceae</taxon>
        <taxon>Pseudomonas</taxon>
    </lineage>
</organism>
<evidence type="ECO:0000313" key="5">
    <source>
        <dbReference type="Proteomes" id="UP000566995"/>
    </source>
</evidence>
<evidence type="ECO:0000259" key="3">
    <source>
        <dbReference type="PROSITE" id="PS51371"/>
    </source>
</evidence>
<dbReference type="PANTHER" id="PTHR48108">
    <property type="entry name" value="CBS DOMAIN-CONTAINING PROTEIN CBSX2, CHLOROPLASTIC"/>
    <property type="match status" value="1"/>
</dbReference>
<dbReference type="Gene3D" id="3.10.580.10">
    <property type="entry name" value="CBS-domain"/>
    <property type="match status" value="1"/>
</dbReference>
<name>A0A7W7KG21_PSENT</name>
<dbReference type="InterPro" id="IPR000644">
    <property type="entry name" value="CBS_dom"/>
</dbReference>
<dbReference type="EMBL" id="JACHLI010000003">
    <property type="protein sequence ID" value="MBB4862165.1"/>
    <property type="molecule type" value="Genomic_DNA"/>
</dbReference>
<evidence type="ECO:0000256" key="1">
    <source>
        <dbReference type="ARBA" id="ARBA00022737"/>
    </source>
</evidence>
<dbReference type="PANTHER" id="PTHR48108:SF34">
    <property type="entry name" value="CBS DOMAIN-CONTAINING PROTEIN YHCV"/>
    <property type="match status" value="1"/>
</dbReference>
<evidence type="ECO:0000256" key="2">
    <source>
        <dbReference type="PROSITE-ProRule" id="PRU00703"/>
    </source>
</evidence>
<reference evidence="4 5" key="1">
    <citation type="submission" date="2020-08" db="EMBL/GenBank/DDBJ databases">
        <title>Functional genomics of gut bacteria from endangered species of beetles.</title>
        <authorList>
            <person name="Carlos-Shanley C."/>
        </authorList>
    </citation>
    <scope>NUCLEOTIDE SEQUENCE [LARGE SCALE GENOMIC DNA]</scope>
    <source>
        <strain evidence="4 5">S00179</strain>
    </source>
</reference>
<feature type="domain" description="CBS" evidence="3">
    <location>
        <begin position="22"/>
        <end position="78"/>
    </location>
</feature>
<dbReference type="AlphaFoldDB" id="A0A7W7KG21"/>
<dbReference type="Pfam" id="PF00571">
    <property type="entry name" value="CBS"/>
    <property type="match status" value="2"/>
</dbReference>
<keyword evidence="2" id="KW-0129">CBS domain</keyword>
<dbReference type="PROSITE" id="PS51371">
    <property type="entry name" value="CBS"/>
    <property type="match status" value="2"/>
</dbReference>
<dbReference type="InterPro" id="IPR046342">
    <property type="entry name" value="CBS_dom_sf"/>
</dbReference>
<comment type="caution">
    <text evidence="4">The sequence shown here is derived from an EMBL/GenBank/DDBJ whole genome shotgun (WGS) entry which is preliminary data.</text>
</comment>
<dbReference type="SUPFAM" id="SSF54631">
    <property type="entry name" value="CBS-domain pair"/>
    <property type="match status" value="1"/>
</dbReference>
<dbReference type="InterPro" id="IPR051462">
    <property type="entry name" value="CBS_domain-containing"/>
</dbReference>
<dbReference type="Proteomes" id="UP000566995">
    <property type="component" value="Unassembled WGS sequence"/>
</dbReference>
<proteinExistence type="predicted"/>
<sequence length="152" mass="16883">MRDQARSDRIAERKAMAVREIMSREVRTVSPATTLQEAALLMRQIDVGALLVNDNDHLSGILTDRDLVVRALAEGLDLQTPVSRVMSPQVHYCFEDESVDHVARNMAQIEMRRLAVVNREKRLVGIVSLANVASCNADKLSANLLRGVARAH</sequence>
<dbReference type="CDD" id="cd04622">
    <property type="entry name" value="CBS_pair_HRP1_like"/>
    <property type="match status" value="1"/>
</dbReference>